<dbReference type="RefSeq" id="XP_018040333.1">
    <property type="nucleotide sequence ID" value="XM_018177630.1"/>
</dbReference>
<dbReference type="Pfam" id="PF01679">
    <property type="entry name" value="Pmp3"/>
    <property type="match status" value="1"/>
</dbReference>
<keyword evidence="5" id="KW-0472">Membrane</keyword>
<dbReference type="Proteomes" id="UP000077069">
    <property type="component" value="Unassembled WGS sequence"/>
</dbReference>
<comment type="subcellular location">
    <subcellularLocation>
        <location evidence="1">Membrane</location>
    </subcellularLocation>
</comment>
<dbReference type="PANTHER" id="PTHR21659:SF57">
    <property type="entry name" value="PLASMA MEMBRANE PROTEOLIPID 31"/>
    <property type="match status" value="1"/>
</dbReference>
<organism evidence="8 9">
    <name type="scientific">Paraphaeosphaeria sporulosa</name>
    <dbReference type="NCBI Taxonomy" id="1460663"/>
    <lineage>
        <taxon>Eukaryota</taxon>
        <taxon>Fungi</taxon>
        <taxon>Dikarya</taxon>
        <taxon>Ascomycota</taxon>
        <taxon>Pezizomycotina</taxon>
        <taxon>Dothideomycetes</taxon>
        <taxon>Pleosporomycetidae</taxon>
        <taxon>Pleosporales</taxon>
        <taxon>Massarineae</taxon>
        <taxon>Didymosphaeriaceae</taxon>
        <taxon>Paraphaeosphaeria</taxon>
    </lineage>
</organism>
<keyword evidence="3" id="KW-0812">Transmembrane</keyword>
<feature type="compositionally biased region" description="Low complexity" evidence="6">
    <location>
        <begin position="150"/>
        <end position="170"/>
    </location>
</feature>
<dbReference type="InParanoid" id="A0A177CSM0"/>
<accession>A0A177CSM0</accession>
<evidence type="ECO:0000256" key="1">
    <source>
        <dbReference type="ARBA" id="ARBA00004370"/>
    </source>
</evidence>
<evidence type="ECO:0000313" key="9">
    <source>
        <dbReference type="Proteomes" id="UP000077069"/>
    </source>
</evidence>
<feature type="region of interest" description="Disordered" evidence="6">
    <location>
        <begin position="113"/>
        <end position="189"/>
    </location>
</feature>
<feature type="chain" id="PRO_5008058540" evidence="7">
    <location>
        <begin position="21"/>
        <end position="189"/>
    </location>
</feature>
<reference evidence="8 9" key="1">
    <citation type="submission" date="2016-05" db="EMBL/GenBank/DDBJ databases">
        <title>Comparative analysis of secretome profiles of manganese(II)-oxidizing ascomycete fungi.</title>
        <authorList>
            <consortium name="DOE Joint Genome Institute"/>
            <person name="Zeiner C.A."/>
            <person name="Purvine S.O."/>
            <person name="Zink E.M."/>
            <person name="Wu S."/>
            <person name="Pasa-Tolic L."/>
            <person name="Chaput D.L."/>
            <person name="Haridas S."/>
            <person name="Grigoriev I.V."/>
            <person name="Santelli C.M."/>
            <person name="Hansel C.M."/>
        </authorList>
    </citation>
    <scope>NUCLEOTIDE SEQUENCE [LARGE SCALE GENOMIC DNA]</scope>
    <source>
        <strain evidence="8 9">AP3s5-JAC2a</strain>
    </source>
</reference>
<dbReference type="PANTHER" id="PTHR21659">
    <property type="entry name" value="HYDROPHOBIC PROTEIN RCI2 LOW TEMPERATURE AND SALT RESPONSIVE PROTEIN LTI6 -RELATED"/>
    <property type="match status" value="1"/>
</dbReference>
<evidence type="ECO:0000256" key="6">
    <source>
        <dbReference type="SAM" id="MobiDB-lite"/>
    </source>
</evidence>
<evidence type="ECO:0000256" key="4">
    <source>
        <dbReference type="ARBA" id="ARBA00022989"/>
    </source>
</evidence>
<keyword evidence="9" id="KW-1185">Reference proteome</keyword>
<proteinExistence type="inferred from homology"/>
<dbReference type="InterPro" id="IPR000612">
    <property type="entry name" value="PMP3"/>
</dbReference>
<comment type="similarity">
    <text evidence="2">Belongs to the UPF0057 (PMP3) family.</text>
</comment>
<feature type="compositionally biased region" description="Polar residues" evidence="6">
    <location>
        <begin position="114"/>
        <end position="149"/>
    </location>
</feature>
<dbReference type="EMBL" id="KV441549">
    <property type="protein sequence ID" value="OAG09968.1"/>
    <property type="molecule type" value="Genomic_DNA"/>
</dbReference>
<dbReference type="AlphaFoldDB" id="A0A177CSM0"/>
<feature type="signal peptide" evidence="7">
    <location>
        <begin position="1"/>
        <end position="20"/>
    </location>
</feature>
<evidence type="ECO:0000256" key="3">
    <source>
        <dbReference type="ARBA" id="ARBA00022692"/>
    </source>
</evidence>
<protein>
    <submittedName>
        <fullName evidence="8">Uncharacterized protein</fullName>
    </submittedName>
</protein>
<sequence>MCGTDCFLMFLSFLFPPIGGECQAPAAPSCATLFSSLLTVQTVWVKKGICSADSIINLALCCLGVLPGMIHAWYVILNNPEHTYEHVPDHERQDGSRIATYYYVSHGGPAPQGGQMNYGTVGSQPNAGQFPGQQTGTTNAFPQPNKQKNAQTQQGVAGQEVGAGEGSSEQAPPPTYAEVIKGDHKVQKP</sequence>
<feature type="compositionally biased region" description="Basic and acidic residues" evidence="6">
    <location>
        <begin position="180"/>
        <end position="189"/>
    </location>
</feature>
<evidence type="ECO:0000256" key="5">
    <source>
        <dbReference type="ARBA" id="ARBA00023136"/>
    </source>
</evidence>
<gene>
    <name evidence="8" type="ORF">CC84DRAFT_1160990</name>
</gene>
<dbReference type="GO" id="GO:0016020">
    <property type="term" value="C:membrane"/>
    <property type="evidence" value="ECO:0007669"/>
    <property type="project" value="UniProtKB-SubCell"/>
</dbReference>
<evidence type="ECO:0000256" key="2">
    <source>
        <dbReference type="ARBA" id="ARBA00009530"/>
    </source>
</evidence>
<evidence type="ECO:0000256" key="7">
    <source>
        <dbReference type="SAM" id="SignalP"/>
    </source>
</evidence>
<dbReference type="GeneID" id="28761116"/>
<evidence type="ECO:0000313" key="8">
    <source>
        <dbReference type="EMBL" id="OAG09968.1"/>
    </source>
</evidence>
<keyword evidence="4" id="KW-1133">Transmembrane helix</keyword>
<dbReference type="OrthoDB" id="2802411at2759"/>
<keyword evidence="7" id="KW-0732">Signal</keyword>
<name>A0A177CSM0_9PLEO</name>